<gene>
    <name evidence="10" type="ORF">GCM10011452_38330</name>
</gene>
<keyword evidence="2" id="KW-0489">Methyltransferase</keyword>
<name>A0A918MPL4_9RHOB</name>
<evidence type="ECO:0000256" key="1">
    <source>
        <dbReference type="ARBA" id="ARBA00010203"/>
    </source>
</evidence>
<proteinExistence type="inferred from homology"/>
<dbReference type="Proteomes" id="UP000628984">
    <property type="component" value="Unassembled WGS sequence"/>
</dbReference>
<dbReference type="Gene3D" id="3.40.50.150">
    <property type="entry name" value="Vaccinia Virus protein VP39"/>
    <property type="match status" value="2"/>
</dbReference>
<dbReference type="Pfam" id="PF01555">
    <property type="entry name" value="N6_N4_Mtase"/>
    <property type="match status" value="1"/>
</dbReference>
<sequence length="411" mass="45383">MNDHSQNRFDACKALSASRFEARVQDADHQNLLDITEKERTSVLPWKGQFSPQLVEFLISRYSAPNKTILDPFCGSGTVLYEAAQMGCGAIGLDINPAAVALAQIAKLCNAESSDRFQLVEVIKRTRIDAAKMLSGEVSTLQLTSLVSELVAEGEDEVSKIVKTAYLMLAFGDGSSTDLKKLNRASSMLCEAVVRLPKSSMHIEARIGDARATDLPSRSIDYVLTSPPYINVFNYHQNYRQITEALGEKPLSAARAEIGANRKFRQNRFMTVVQYCMDISAMFCEMGRLLKPGSPLTIILGRESSVRSVPFKNGELISAIAIEGMSFKPIEWNERKFLNRYGAIIYEDVITMQPCEVDLSEAVEIGRAVGAQALRNSLSYCEAERVAEIKEAVSAASKIELSPFVLEERLG</sequence>
<keyword evidence="3" id="KW-0808">Transferase</keyword>
<evidence type="ECO:0000256" key="2">
    <source>
        <dbReference type="ARBA" id="ARBA00022603"/>
    </source>
</evidence>
<dbReference type="GO" id="GO:0009307">
    <property type="term" value="P:DNA restriction-modification system"/>
    <property type="evidence" value="ECO:0007669"/>
    <property type="project" value="UniProtKB-KW"/>
</dbReference>
<dbReference type="SUPFAM" id="SSF53335">
    <property type="entry name" value="S-adenosyl-L-methionine-dependent methyltransferases"/>
    <property type="match status" value="1"/>
</dbReference>
<evidence type="ECO:0000256" key="8">
    <source>
        <dbReference type="ARBA" id="ARBA00049120"/>
    </source>
</evidence>
<evidence type="ECO:0000256" key="3">
    <source>
        <dbReference type="ARBA" id="ARBA00022679"/>
    </source>
</evidence>
<comment type="caution">
    <text evidence="10">The sequence shown here is derived from an EMBL/GenBank/DDBJ whole genome shotgun (WGS) entry which is preliminary data.</text>
</comment>
<comment type="catalytic activity">
    <reaction evidence="7">
        <text>a 2'-deoxyadenosine in DNA + S-adenosyl-L-methionine = an N(6)-methyl-2'-deoxyadenosine in DNA + S-adenosyl-L-homocysteine + H(+)</text>
        <dbReference type="Rhea" id="RHEA:15197"/>
        <dbReference type="Rhea" id="RHEA-COMP:12418"/>
        <dbReference type="Rhea" id="RHEA-COMP:12419"/>
        <dbReference type="ChEBI" id="CHEBI:15378"/>
        <dbReference type="ChEBI" id="CHEBI:57856"/>
        <dbReference type="ChEBI" id="CHEBI:59789"/>
        <dbReference type="ChEBI" id="CHEBI:90615"/>
        <dbReference type="ChEBI" id="CHEBI:90616"/>
        <dbReference type="EC" id="2.1.1.72"/>
    </reaction>
</comment>
<reference evidence="10" key="1">
    <citation type="journal article" date="2014" name="Int. J. Syst. Evol. Microbiol.">
        <title>Complete genome sequence of Corynebacterium casei LMG S-19264T (=DSM 44701T), isolated from a smear-ripened cheese.</title>
        <authorList>
            <consortium name="US DOE Joint Genome Institute (JGI-PGF)"/>
            <person name="Walter F."/>
            <person name="Albersmeier A."/>
            <person name="Kalinowski J."/>
            <person name="Ruckert C."/>
        </authorList>
    </citation>
    <scope>NUCLEOTIDE SEQUENCE</scope>
    <source>
        <strain evidence="10">KCTC 23714</strain>
    </source>
</reference>
<organism evidence="10 11">
    <name type="scientific">Gemmobacter lanyuensis</name>
    <dbReference type="NCBI Taxonomy" id="1054497"/>
    <lineage>
        <taxon>Bacteria</taxon>
        <taxon>Pseudomonadati</taxon>
        <taxon>Pseudomonadota</taxon>
        <taxon>Alphaproteobacteria</taxon>
        <taxon>Rhodobacterales</taxon>
        <taxon>Paracoccaceae</taxon>
        <taxon>Gemmobacter</taxon>
    </lineage>
</organism>
<comment type="catalytic activity">
    <reaction evidence="8">
        <text>a 2'-deoxycytidine in DNA + S-adenosyl-L-methionine = an N(4)-methyl-2'-deoxycytidine in DNA + S-adenosyl-L-homocysteine + H(+)</text>
        <dbReference type="Rhea" id="RHEA:16857"/>
        <dbReference type="Rhea" id="RHEA-COMP:11369"/>
        <dbReference type="Rhea" id="RHEA-COMP:13674"/>
        <dbReference type="ChEBI" id="CHEBI:15378"/>
        <dbReference type="ChEBI" id="CHEBI:57856"/>
        <dbReference type="ChEBI" id="CHEBI:59789"/>
        <dbReference type="ChEBI" id="CHEBI:85452"/>
        <dbReference type="ChEBI" id="CHEBI:137933"/>
        <dbReference type="EC" id="2.1.1.113"/>
    </reaction>
</comment>
<dbReference type="GO" id="GO:0015667">
    <property type="term" value="F:site-specific DNA-methyltransferase (cytosine-N4-specific) activity"/>
    <property type="evidence" value="ECO:0007669"/>
    <property type="project" value="UniProtKB-EC"/>
</dbReference>
<evidence type="ECO:0000259" key="9">
    <source>
        <dbReference type="Pfam" id="PF01555"/>
    </source>
</evidence>
<dbReference type="EMBL" id="BMYQ01000028">
    <property type="protein sequence ID" value="GGW47084.1"/>
    <property type="molecule type" value="Genomic_DNA"/>
</dbReference>
<evidence type="ECO:0000256" key="7">
    <source>
        <dbReference type="ARBA" id="ARBA00047942"/>
    </source>
</evidence>
<dbReference type="GO" id="GO:0008170">
    <property type="term" value="F:N-methyltransferase activity"/>
    <property type="evidence" value="ECO:0007669"/>
    <property type="project" value="InterPro"/>
</dbReference>
<dbReference type="InterPro" id="IPR029063">
    <property type="entry name" value="SAM-dependent_MTases_sf"/>
</dbReference>
<evidence type="ECO:0000256" key="4">
    <source>
        <dbReference type="ARBA" id="ARBA00022691"/>
    </source>
</evidence>
<dbReference type="InterPro" id="IPR017985">
    <property type="entry name" value="MeTrfase_CN4_CS"/>
</dbReference>
<dbReference type="CDD" id="cd02440">
    <property type="entry name" value="AdoMet_MTases"/>
    <property type="match status" value="1"/>
</dbReference>
<reference evidence="10" key="2">
    <citation type="submission" date="2020-09" db="EMBL/GenBank/DDBJ databases">
        <authorList>
            <person name="Sun Q."/>
            <person name="Kim S."/>
        </authorList>
    </citation>
    <scope>NUCLEOTIDE SEQUENCE</scope>
    <source>
        <strain evidence="10">KCTC 23714</strain>
    </source>
</reference>
<dbReference type="PANTHER" id="PTHR14911:SF13">
    <property type="entry name" value="TRNA (GUANINE(6)-N2)-METHYLTRANSFERASE THUMP3"/>
    <property type="match status" value="1"/>
</dbReference>
<evidence type="ECO:0000256" key="5">
    <source>
        <dbReference type="ARBA" id="ARBA00022747"/>
    </source>
</evidence>
<keyword evidence="4" id="KW-0949">S-adenosyl-L-methionine</keyword>
<dbReference type="PANTHER" id="PTHR14911">
    <property type="entry name" value="THUMP DOMAIN-CONTAINING"/>
    <property type="match status" value="1"/>
</dbReference>
<dbReference type="GO" id="GO:0016423">
    <property type="term" value="F:tRNA (guanine) methyltransferase activity"/>
    <property type="evidence" value="ECO:0007669"/>
    <property type="project" value="TreeGrafter"/>
</dbReference>
<keyword evidence="6" id="KW-0238">DNA-binding</keyword>
<keyword evidence="5" id="KW-0680">Restriction system</keyword>
<dbReference type="AlphaFoldDB" id="A0A918MPL4"/>
<dbReference type="RefSeq" id="WP_189635485.1">
    <property type="nucleotide sequence ID" value="NZ_BMYQ01000028.1"/>
</dbReference>
<evidence type="ECO:0000313" key="11">
    <source>
        <dbReference type="Proteomes" id="UP000628984"/>
    </source>
</evidence>
<dbReference type="GO" id="GO:0009007">
    <property type="term" value="F:site-specific DNA-methyltransferase (adenine-specific) activity"/>
    <property type="evidence" value="ECO:0007669"/>
    <property type="project" value="UniProtKB-EC"/>
</dbReference>
<accession>A0A918MPL4</accession>
<dbReference type="GO" id="GO:0003677">
    <property type="term" value="F:DNA binding"/>
    <property type="evidence" value="ECO:0007669"/>
    <property type="project" value="UniProtKB-KW"/>
</dbReference>
<evidence type="ECO:0000256" key="6">
    <source>
        <dbReference type="ARBA" id="ARBA00023125"/>
    </source>
</evidence>
<evidence type="ECO:0000313" key="10">
    <source>
        <dbReference type="EMBL" id="GGW47084.1"/>
    </source>
</evidence>
<dbReference type="PROSITE" id="PS00093">
    <property type="entry name" value="N4_MTASE"/>
    <property type="match status" value="1"/>
</dbReference>
<dbReference type="InterPro" id="IPR002941">
    <property type="entry name" value="DNA_methylase_N4/N6"/>
</dbReference>
<dbReference type="GO" id="GO:0030488">
    <property type="term" value="P:tRNA methylation"/>
    <property type="evidence" value="ECO:0007669"/>
    <property type="project" value="TreeGrafter"/>
</dbReference>
<keyword evidence="11" id="KW-1185">Reference proteome</keyword>
<feature type="domain" description="DNA methylase N-4/N-6" evidence="9">
    <location>
        <begin position="33"/>
        <end position="104"/>
    </location>
</feature>
<comment type="similarity">
    <text evidence="1">Belongs to the N(4)/N(6)-methyltransferase family. N(4) subfamily.</text>
</comment>
<protein>
    <recommendedName>
        <fullName evidence="9">DNA methylase N-4/N-6 domain-containing protein</fullName>
    </recommendedName>
</protein>